<sequence>MLKPGVVRVVDKDDKNIQYFASSGTLSMNPDGSCQVLAEEAIRLEDIDLSAPVGGPGSVAGAGVGGPGSVHSQSGAPPNAVAGGSQGNGPGNSSNTNSGSGGQVNEEASEISKIKQSLFDDLKHFGAKEDNNAESYFS</sequence>
<reference evidence="3" key="1">
    <citation type="submission" date="2012-08" db="EMBL/GenBank/DDBJ databases">
        <title>The Genome Sequence of Wuchereria bancrofti.</title>
        <authorList>
            <person name="Nutman T.B."/>
            <person name="Fink D.L."/>
            <person name="Russ C."/>
            <person name="Young S."/>
            <person name="Zeng Q."/>
            <person name="Koehrsen M."/>
            <person name="Alvarado L."/>
            <person name="Berlin A."/>
            <person name="Chapman S.B."/>
            <person name="Chen Z."/>
            <person name="Freedman E."/>
            <person name="Gellesch M."/>
            <person name="Goldberg J."/>
            <person name="Griggs A."/>
            <person name="Gujja S."/>
            <person name="Heilman E.R."/>
            <person name="Heiman D."/>
            <person name="Hepburn T."/>
            <person name="Howarth C."/>
            <person name="Jen D."/>
            <person name="Larson L."/>
            <person name="Lewis B."/>
            <person name="Mehta T."/>
            <person name="Park D."/>
            <person name="Pearson M."/>
            <person name="Roberts A."/>
            <person name="Saif S."/>
            <person name="Shea T."/>
            <person name="Shenoy N."/>
            <person name="Sisk P."/>
            <person name="Stolte C."/>
            <person name="Sykes S."/>
            <person name="Walk T."/>
            <person name="White J."/>
            <person name="Yandava C."/>
            <person name="Haas B."/>
            <person name="Henn M.R."/>
            <person name="Nusbaum C."/>
            <person name="Birren B."/>
        </authorList>
    </citation>
    <scope>NUCLEOTIDE SEQUENCE [LARGE SCALE GENOMIC DNA]</scope>
    <source>
        <strain evidence="3">NA</strain>
    </source>
</reference>
<proteinExistence type="predicted"/>
<evidence type="ECO:0000313" key="3">
    <source>
        <dbReference type="Proteomes" id="UP000004810"/>
    </source>
</evidence>
<dbReference type="Proteomes" id="UP000004810">
    <property type="component" value="Unassembled WGS sequence"/>
</dbReference>
<comment type="caution">
    <text evidence="2">The sequence shown here is derived from an EMBL/GenBank/DDBJ whole genome shotgun (WGS) entry which is preliminary data.</text>
</comment>
<gene>
    <name evidence="2" type="ORF">WUBG_11102</name>
</gene>
<protein>
    <submittedName>
        <fullName evidence="2">ATP synthase subunit delta</fullName>
    </submittedName>
</protein>
<dbReference type="Gene3D" id="2.60.15.10">
    <property type="entry name" value="F0F1 ATP synthase delta/epsilon subunit, N-terminal"/>
    <property type="match status" value="1"/>
</dbReference>
<dbReference type="EMBL" id="ADBV01007105">
    <property type="protein sequence ID" value="EJW77988.1"/>
    <property type="molecule type" value="Genomic_DNA"/>
</dbReference>
<feature type="region of interest" description="Disordered" evidence="1">
    <location>
        <begin position="49"/>
        <end position="112"/>
    </location>
</feature>
<accession>J9E776</accession>
<dbReference type="SUPFAM" id="SSF51344">
    <property type="entry name" value="Epsilon subunit of F1F0-ATP synthase N-terminal domain"/>
    <property type="match status" value="1"/>
</dbReference>
<feature type="compositionally biased region" description="Gly residues" evidence="1">
    <location>
        <begin position="54"/>
        <end position="68"/>
    </location>
</feature>
<evidence type="ECO:0000256" key="1">
    <source>
        <dbReference type="SAM" id="MobiDB-lite"/>
    </source>
</evidence>
<dbReference type="InterPro" id="IPR036771">
    <property type="entry name" value="ATPsynth_dsu/esu_N"/>
</dbReference>
<dbReference type="AlphaFoldDB" id="J9E776"/>
<organism evidence="2 3">
    <name type="scientific">Wuchereria bancrofti</name>
    <dbReference type="NCBI Taxonomy" id="6293"/>
    <lineage>
        <taxon>Eukaryota</taxon>
        <taxon>Metazoa</taxon>
        <taxon>Ecdysozoa</taxon>
        <taxon>Nematoda</taxon>
        <taxon>Chromadorea</taxon>
        <taxon>Rhabditida</taxon>
        <taxon>Spirurina</taxon>
        <taxon>Spiruromorpha</taxon>
        <taxon>Filarioidea</taxon>
        <taxon>Onchocercidae</taxon>
        <taxon>Wuchereria</taxon>
    </lineage>
</organism>
<evidence type="ECO:0000313" key="2">
    <source>
        <dbReference type="EMBL" id="EJW77988.1"/>
    </source>
</evidence>
<name>J9E776_WUCBA</name>